<dbReference type="PRINTS" id="PR00111">
    <property type="entry name" value="ABHYDROLASE"/>
</dbReference>
<sequence>MNLYLQQLGVKDAPLLVFLHGGGVSGWMWEKQLEYFKGRYHIVIPDLPGHGKSKDIPFHSICQTAQSIIQLIDVHREGRQVTVVGFSLGAQIALEMQGMREDVADHAVIVSGLAKPMKLGYSLLAPLLRMSYPLVKNRSFAQLQARQLRIGPEQFERYYQESLQMKRDTFMAMMQENMSYRLPEGFARNRARILVMAGEKERKVMKDSAAFIARSHPGAEGYLVPAAGHDLPLGGLRIFHLALEAWMSGGELPPGMNRIR</sequence>
<gene>
    <name evidence="3" type="ORF">FLT43_18565</name>
    <name evidence="2" type="ORF">M5W83_13500</name>
</gene>
<reference evidence="2 5" key="2">
    <citation type="submission" date="2022-05" db="EMBL/GenBank/DDBJ databases">
        <title>Genome Sequencing of Bee-Associated Microbes.</title>
        <authorList>
            <person name="Dunlap C."/>
        </authorList>
    </citation>
    <scope>NUCLEOTIDE SEQUENCE [LARGE SCALE GENOMIC DNA]</scope>
    <source>
        <strain evidence="2 5">NRRL B-14613</strain>
    </source>
</reference>
<reference evidence="3 4" key="1">
    <citation type="submission" date="2019-07" db="EMBL/GenBank/DDBJ databases">
        <title>Paenibacillus thiaminolyticus NRRL B-4156.</title>
        <authorList>
            <person name="Hehnly C."/>
            <person name="Zhang L."/>
        </authorList>
    </citation>
    <scope>NUCLEOTIDE SEQUENCE [LARGE SCALE GENOMIC DNA]</scope>
    <source>
        <strain evidence="3 4">NRRL B-4156</strain>
    </source>
</reference>
<dbReference type="InterPro" id="IPR000073">
    <property type="entry name" value="AB_hydrolase_1"/>
</dbReference>
<dbReference type="GeneID" id="76997967"/>
<dbReference type="Pfam" id="PF12697">
    <property type="entry name" value="Abhydrolase_6"/>
    <property type="match status" value="1"/>
</dbReference>
<evidence type="ECO:0000313" key="5">
    <source>
        <dbReference type="Proteomes" id="UP001209276"/>
    </source>
</evidence>
<feature type="domain" description="AB hydrolase-1" evidence="1">
    <location>
        <begin position="16"/>
        <end position="232"/>
    </location>
</feature>
<dbReference type="InterPro" id="IPR029058">
    <property type="entry name" value="AB_hydrolase_fold"/>
</dbReference>
<name>A0AAP9DZH5_PANTH</name>
<dbReference type="SUPFAM" id="SSF53474">
    <property type="entry name" value="alpha/beta-Hydrolases"/>
    <property type="match status" value="1"/>
</dbReference>
<keyword evidence="3" id="KW-0378">Hydrolase</keyword>
<dbReference type="Proteomes" id="UP001209276">
    <property type="component" value="Unassembled WGS sequence"/>
</dbReference>
<protein>
    <submittedName>
        <fullName evidence="3">Alpha/beta hydrolase</fullName>
    </submittedName>
</protein>
<dbReference type="RefSeq" id="WP_087444172.1">
    <property type="nucleotide sequence ID" value="NZ_CABMNB010000039.1"/>
</dbReference>
<dbReference type="Proteomes" id="UP000315377">
    <property type="component" value="Chromosome"/>
</dbReference>
<dbReference type="EMBL" id="JAMDMM010000024">
    <property type="protein sequence ID" value="MCY9608158.1"/>
    <property type="molecule type" value="Genomic_DNA"/>
</dbReference>
<accession>A0AAP9DZH5</accession>
<dbReference type="Gene3D" id="3.40.50.1820">
    <property type="entry name" value="alpha/beta hydrolase"/>
    <property type="match status" value="1"/>
</dbReference>
<dbReference type="PANTHER" id="PTHR43798">
    <property type="entry name" value="MONOACYLGLYCEROL LIPASE"/>
    <property type="match status" value="1"/>
</dbReference>
<organism evidence="3 4">
    <name type="scientific">Paenibacillus thiaminolyticus</name>
    <name type="common">Bacillus thiaminolyticus</name>
    <dbReference type="NCBI Taxonomy" id="49283"/>
    <lineage>
        <taxon>Bacteria</taxon>
        <taxon>Bacillati</taxon>
        <taxon>Bacillota</taxon>
        <taxon>Bacilli</taxon>
        <taxon>Bacillales</taxon>
        <taxon>Paenibacillaceae</taxon>
        <taxon>Paenibacillus</taxon>
    </lineage>
</organism>
<dbReference type="GO" id="GO:0016787">
    <property type="term" value="F:hydrolase activity"/>
    <property type="evidence" value="ECO:0007669"/>
    <property type="project" value="UniProtKB-KW"/>
</dbReference>
<dbReference type="InterPro" id="IPR050266">
    <property type="entry name" value="AB_hydrolase_sf"/>
</dbReference>
<evidence type="ECO:0000313" key="3">
    <source>
        <dbReference type="EMBL" id="QDM45256.1"/>
    </source>
</evidence>
<evidence type="ECO:0000313" key="2">
    <source>
        <dbReference type="EMBL" id="MCY9608158.1"/>
    </source>
</evidence>
<keyword evidence="5" id="KW-1185">Reference proteome</keyword>
<dbReference type="EMBL" id="CP041405">
    <property type="protein sequence ID" value="QDM45256.1"/>
    <property type="molecule type" value="Genomic_DNA"/>
</dbReference>
<proteinExistence type="predicted"/>
<evidence type="ECO:0000259" key="1">
    <source>
        <dbReference type="Pfam" id="PF12697"/>
    </source>
</evidence>
<evidence type="ECO:0000313" key="4">
    <source>
        <dbReference type="Proteomes" id="UP000315377"/>
    </source>
</evidence>
<dbReference type="AlphaFoldDB" id="A0AAP9DZH5"/>